<name>A0A2K8SXK5_9NOSO</name>
<evidence type="ECO:0000313" key="1">
    <source>
        <dbReference type="EMBL" id="AUB40110.1"/>
    </source>
</evidence>
<dbReference type="InterPro" id="IPR001602">
    <property type="entry name" value="UPF0047_YjbQ-like"/>
</dbReference>
<keyword evidence="2" id="KW-1185">Reference proteome</keyword>
<dbReference type="PIRSF" id="PIRSF004681">
    <property type="entry name" value="UCP004681"/>
    <property type="match status" value="1"/>
</dbReference>
<reference evidence="1 2" key="1">
    <citation type="submission" date="2017-11" db="EMBL/GenBank/DDBJ databases">
        <title>Complete genome of a free-living desiccation-tolerant cyanobacterium and its photosynthetic adaptation to extreme terrestrial habitat.</title>
        <authorList>
            <person name="Shang J."/>
        </authorList>
    </citation>
    <scope>NUCLEOTIDE SEQUENCE [LARGE SCALE GENOMIC DNA]</scope>
    <source>
        <strain evidence="1 2">CCNUN1</strain>
    </source>
</reference>
<accession>A0A2K8SXK5</accession>
<dbReference type="SUPFAM" id="SSF111038">
    <property type="entry name" value="YjbQ-like"/>
    <property type="match status" value="1"/>
</dbReference>
<proteinExistence type="predicted"/>
<dbReference type="Gene3D" id="2.60.120.460">
    <property type="entry name" value="YjbQ-like"/>
    <property type="match status" value="1"/>
</dbReference>
<dbReference type="KEGG" id="nfl:COO91_06110"/>
<dbReference type="PANTHER" id="PTHR30615:SF16">
    <property type="entry name" value="SECONDARY THIAMINE-PHOSPHATE SYNTHASE ENZYME"/>
    <property type="match status" value="1"/>
</dbReference>
<dbReference type="InterPro" id="IPR035917">
    <property type="entry name" value="YjbQ-like_sf"/>
</dbReference>
<dbReference type="PANTHER" id="PTHR30615">
    <property type="entry name" value="UNCHARACTERIZED PROTEIN YJBQ-RELATED"/>
    <property type="match status" value="1"/>
</dbReference>
<dbReference type="Pfam" id="PF01894">
    <property type="entry name" value="YjbQ"/>
    <property type="match status" value="1"/>
</dbReference>
<dbReference type="AlphaFoldDB" id="A0A2K8SXK5"/>
<gene>
    <name evidence="1" type="ORF">COO91_06110</name>
</gene>
<dbReference type="NCBIfam" id="TIGR00149">
    <property type="entry name" value="TIGR00149_YjbQ"/>
    <property type="match status" value="1"/>
</dbReference>
<protein>
    <submittedName>
        <fullName evidence="1">Thiamin phosphate synthase YjbQ, UPF0047 family</fullName>
    </submittedName>
</protein>
<sequence length="162" mass="18599">MLAYLVGNPKPKYKIEEMPIINKLIEIETELKINIHNITSQIQDFLTSTSIKNGQILVFSRHTTTALAINEDEVRLLEDIKVFLQKLAPESARYLHNDLHLRDVPEDEPINAHSHLMAMMLTTSEIIPIVDGKLALGTWQSVLFFELDGPRKRTIFFQIYGE</sequence>
<organism evidence="1 2">
    <name type="scientific">Nostoc flagelliforme CCNUN1</name>
    <dbReference type="NCBI Taxonomy" id="2038116"/>
    <lineage>
        <taxon>Bacteria</taxon>
        <taxon>Bacillati</taxon>
        <taxon>Cyanobacteriota</taxon>
        <taxon>Cyanophyceae</taxon>
        <taxon>Nostocales</taxon>
        <taxon>Nostocaceae</taxon>
        <taxon>Nostoc</taxon>
    </lineage>
</organism>
<dbReference type="EMBL" id="CP024785">
    <property type="protein sequence ID" value="AUB40110.1"/>
    <property type="molecule type" value="Genomic_DNA"/>
</dbReference>
<dbReference type="Proteomes" id="UP000232003">
    <property type="component" value="Chromosome"/>
</dbReference>
<dbReference type="PROSITE" id="PS01314">
    <property type="entry name" value="UPF0047"/>
    <property type="match status" value="1"/>
</dbReference>
<evidence type="ECO:0000313" key="2">
    <source>
        <dbReference type="Proteomes" id="UP000232003"/>
    </source>
</evidence>